<dbReference type="AlphaFoldDB" id="A0A1H2RCX5"/>
<dbReference type="InterPro" id="IPR013785">
    <property type="entry name" value="Aldolase_TIM"/>
</dbReference>
<dbReference type="Pfam" id="PF01791">
    <property type="entry name" value="DeoC"/>
    <property type="match status" value="1"/>
</dbReference>
<dbReference type="RefSeq" id="WP_200773597.1">
    <property type="nucleotide sequence ID" value="NZ_BSYN01000001.1"/>
</dbReference>
<keyword evidence="2" id="KW-1185">Reference proteome</keyword>
<evidence type="ECO:0000313" key="2">
    <source>
        <dbReference type="Proteomes" id="UP000198828"/>
    </source>
</evidence>
<dbReference type="GO" id="GO:0004332">
    <property type="term" value="F:fructose-bisphosphate aldolase activity"/>
    <property type="evidence" value="ECO:0007669"/>
    <property type="project" value="InterPro"/>
</dbReference>
<dbReference type="SMART" id="SM01133">
    <property type="entry name" value="DeoC"/>
    <property type="match status" value="1"/>
</dbReference>
<evidence type="ECO:0000313" key="1">
    <source>
        <dbReference type="EMBL" id="SDW17333.1"/>
    </source>
</evidence>
<reference evidence="1 2" key="1">
    <citation type="submission" date="2016-10" db="EMBL/GenBank/DDBJ databases">
        <authorList>
            <person name="de Groot N.N."/>
        </authorList>
    </citation>
    <scope>NUCLEOTIDE SEQUENCE [LARGE SCALE GENOMIC DNA]</scope>
    <source>
        <strain evidence="1 2">DSM 23310</strain>
    </source>
</reference>
<dbReference type="EMBL" id="FNNG01000001">
    <property type="protein sequence ID" value="SDW17333.1"/>
    <property type="molecule type" value="Genomic_DNA"/>
</dbReference>
<dbReference type="PANTHER" id="PTHR47916:SF1">
    <property type="entry name" value="3-HYDROXY-5-PHOSPHONOOXYPENTANE-2,4-DIONE THIOLASE"/>
    <property type="match status" value="1"/>
</dbReference>
<gene>
    <name evidence="1" type="ORF">SAMN05660923_00348</name>
</gene>
<proteinExistence type="predicted"/>
<dbReference type="CDD" id="cd00958">
    <property type="entry name" value="DhnA"/>
    <property type="match status" value="1"/>
</dbReference>
<name>A0A1H2RCX5_9FIRM</name>
<dbReference type="InterPro" id="IPR041720">
    <property type="entry name" value="FbaB-like"/>
</dbReference>
<dbReference type="PIRSF" id="PIRSF038992">
    <property type="entry name" value="Aldolase_Ia"/>
    <property type="match status" value="1"/>
</dbReference>
<organism evidence="1 2">
    <name type="scientific">Tepidimicrobium xylanilyticum</name>
    <dbReference type="NCBI Taxonomy" id="1123352"/>
    <lineage>
        <taxon>Bacteria</taxon>
        <taxon>Bacillati</taxon>
        <taxon>Bacillota</taxon>
        <taxon>Tissierellia</taxon>
        <taxon>Tissierellales</taxon>
        <taxon>Tepidimicrobiaceae</taxon>
        <taxon>Tepidimicrobium</taxon>
    </lineage>
</organism>
<dbReference type="Gene3D" id="3.20.20.70">
    <property type="entry name" value="Aldolase class I"/>
    <property type="match status" value="1"/>
</dbReference>
<dbReference type="InterPro" id="IPR050456">
    <property type="entry name" value="DeoC/FbaB_aldolase"/>
</dbReference>
<sequence length="260" mass="28149">MKRRLNNIFRKDGKSVVLAMDHGNGLNVLPELNDTGEILKKCVEGGIDAILTTYGIATTFQEELGNIGLILRIDGGTSYLAKTYDKSMEVIYSIEDAIRVGADAVLCMGFPGASNEDVTLKGLARLVSEATRWNFVVGAEMLPRGFEGDDDARTPENIASACRIGVELGADFIKTDYTGDIESFKKVVEGCYKPVLVLGGGATKSEKDLLQMIKEAMTAGAKGVIIGRNIWRHETPDKLVKAIVAIVHEDADVEEALKLL</sequence>
<dbReference type="PANTHER" id="PTHR47916">
    <property type="entry name" value="FRUCTOSE-BISPHOSPHATE ALDOLASE CLASS 1"/>
    <property type="match status" value="1"/>
</dbReference>
<dbReference type="Proteomes" id="UP000198828">
    <property type="component" value="Unassembled WGS sequence"/>
</dbReference>
<dbReference type="InterPro" id="IPR002915">
    <property type="entry name" value="DeoC/FbaB/LacD_aldolase"/>
</dbReference>
<dbReference type="SUPFAM" id="SSF51569">
    <property type="entry name" value="Aldolase"/>
    <property type="match status" value="1"/>
</dbReference>
<accession>A0A1H2RCX5</accession>
<protein>
    <submittedName>
        <fullName evidence="1">Fructose-bisphosphate aldolase, class I</fullName>
    </submittedName>
</protein>